<proteinExistence type="predicted"/>
<organism evidence="2 3">
    <name type="scientific">Dentipellis fragilis</name>
    <dbReference type="NCBI Taxonomy" id="205917"/>
    <lineage>
        <taxon>Eukaryota</taxon>
        <taxon>Fungi</taxon>
        <taxon>Dikarya</taxon>
        <taxon>Basidiomycota</taxon>
        <taxon>Agaricomycotina</taxon>
        <taxon>Agaricomycetes</taxon>
        <taxon>Russulales</taxon>
        <taxon>Hericiaceae</taxon>
        <taxon>Dentipellis</taxon>
    </lineage>
</organism>
<dbReference type="Gene3D" id="3.10.450.50">
    <property type="match status" value="1"/>
</dbReference>
<accession>A0A4Y9XVX8</accession>
<reference evidence="2 3" key="1">
    <citation type="submission" date="2019-02" db="EMBL/GenBank/DDBJ databases">
        <title>Genome sequencing of the rare red list fungi Dentipellis fragilis.</title>
        <authorList>
            <person name="Buettner E."/>
            <person name="Kellner H."/>
        </authorList>
    </citation>
    <scope>NUCLEOTIDE SEQUENCE [LARGE SCALE GENOMIC DNA]</scope>
    <source>
        <strain evidence="2 3">DSM 105465</strain>
    </source>
</reference>
<dbReference type="OrthoDB" id="2400485at2759"/>
<feature type="region of interest" description="Disordered" evidence="1">
    <location>
        <begin position="65"/>
        <end position="103"/>
    </location>
</feature>
<dbReference type="Proteomes" id="UP000298327">
    <property type="component" value="Unassembled WGS sequence"/>
</dbReference>
<comment type="caution">
    <text evidence="2">The sequence shown here is derived from an EMBL/GenBank/DDBJ whole genome shotgun (WGS) entry which is preliminary data.</text>
</comment>
<evidence type="ECO:0000313" key="3">
    <source>
        <dbReference type="Proteomes" id="UP000298327"/>
    </source>
</evidence>
<dbReference type="EMBL" id="SEOQ01001263">
    <property type="protein sequence ID" value="TFY52699.1"/>
    <property type="molecule type" value="Genomic_DNA"/>
</dbReference>
<dbReference type="PANTHER" id="PTHR34213:SF2">
    <property type="entry name" value="NUCLEAR TRANSPORT FACTOR 2 (NTF2) FAMILY PROTEIN"/>
    <property type="match status" value="1"/>
</dbReference>
<dbReference type="STRING" id="205917.A0A4Y9XVX8"/>
<dbReference type="PANTHER" id="PTHR34213">
    <property type="entry name" value="NUCLEAR TRANSPORT FACTOR 2 (NTF2) FAMILY PROTEIN"/>
    <property type="match status" value="1"/>
</dbReference>
<dbReference type="AlphaFoldDB" id="A0A4Y9XVX8"/>
<protein>
    <submittedName>
        <fullName evidence="2">Uncharacterized protein</fullName>
    </submittedName>
</protein>
<dbReference type="SUPFAM" id="SSF54427">
    <property type="entry name" value="NTF2-like"/>
    <property type="match status" value="1"/>
</dbReference>
<gene>
    <name evidence="2" type="ORF">EVG20_g10441</name>
</gene>
<sequence>MHSPPALDVLPTVGLIPTRLFLLLGEMMDPSVSLPRAAARGLLGESKGRSPGLLGSVASGAHYSGVDPIKERRLSQRRSHPQSLSPDRHPQEHQHRHSSVGAVTLPQHEEVLQDLKEMYELRATGELMEKRWRRDATFEDPLAKCKGLDEIAPQWFSLSRLYTRSTTLSRRVLTSMDSPNRLIFWQKQEYVARLTGTTKVVESIVVVDLDEDKKIIKLVDQWQGQEPTKSWGAELLRRLNGKVVHWLPWLGRVPKEH</sequence>
<name>A0A4Y9XVX8_9AGAM</name>
<evidence type="ECO:0000313" key="2">
    <source>
        <dbReference type="EMBL" id="TFY52699.1"/>
    </source>
</evidence>
<dbReference type="InterPro" id="IPR032710">
    <property type="entry name" value="NTF2-like_dom_sf"/>
</dbReference>
<evidence type="ECO:0000256" key="1">
    <source>
        <dbReference type="SAM" id="MobiDB-lite"/>
    </source>
</evidence>
<keyword evidence="3" id="KW-1185">Reference proteome</keyword>